<feature type="region of interest" description="Disordered" evidence="5">
    <location>
        <begin position="241"/>
        <end position="260"/>
    </location>
</feature>
<comment type="caution">
    <text evidence="8">The sequence shown here is derived from an EMBL/GenBank/DDBJ whole genome shotgun (WGS) entry which is preliminary data.</text>
</comment>
<dbReference type="Pfam" id="PF01510">
    <property type="entry name" value="Amidase_2"/>
    <property type="match status" value="1"/>
</dbReference>
<evidence type="ECO:0000256" key="5">
    <source>
        <dbReference type="SAM" id="MobiDB-lite"/>
    </source>
</evidence>
<gene>
    <name evidence="8" type="ORF">RM844_28040</name>
</gene>
<feature type="domain" description="N-acetylmuramoyl-L-alanine amidase" evidence="7">
    <location>
        <begin position="293"/>
        <end position="430"/>
    </location>
</feature>
<dbReference type="Proteomes" id="UP001183410">
    <property type="component" value="Unassembled WGS sequence"/>
</dbReference>
<dbReference type="SUPFAM" id="SSF55846">
    <property type="entry name" value="N-acetylmuramoyl-L-alanine amidase-like"/>
    <property type="match status" value="1"/>
</dbReference>
<feature type="compositionally biased region" description="Basic and acidic residues" evidence="5">
    <location>
        <begin position="112"/>
        <end position="131"/>
    </location>
</feature>
<dbReference type="EMBL" id="JAVREO010000023">
    <property type="protein sequence ID" value="MDT0270129.1"/>
    <property type="molecule type" value="Genomic_DNA"/>
</dbReference>
<dbReference type="Gene3D" id="1.10.530.10">
    <property type="match status" value="1"/>
</dbReference>
<dbReference type="PANTHER" id="PTHR30417:SF1">
    <property type="entry name" value="N-ACETYLMURAMOYL-L-ALANINE AMIDASE AMID"/>
    <property type="match status" value="1"/>
</dbReference>
<dbReference type="SMART" id="SM00644">
    <property type="entry name" value="Ami_2"/>
    <property type="match status" value="1"/>
</dbReference>
<keyword evidence="9" id="KW-1185">Reference proteome</keyword>
<accession>A0ABU2JZF9</accession>
<dbReference type="GO" id="GO:0008745">
    <property type="term" value="F:N-acetylmuramoyl-L-alanine amidase activity"/>
    <property type="evidence" value="ECO:0007669"/>
    <property type="project" value="UniProtKB-EC"/>
</dbReference>
<sequence>MSHPPARPVGPARRAVQAAVALALSLPLLAVGTTAPPAAAEADRSALQRAFSEAAAEYGVPESVLLGVAYLQSRWDGHHGAASVSGGYGPLHLTDVATALAESADGAGHHAVGAEDPRGDHARPLPRDRPAASDPHQARPAAGLAAEPGTLPLAAELTGLPPDELRAEAAANVRGGAALLAHAQRELGAPASTDPADWYGAVAAYPRADTRDAAEGFADEVYRVIAEGPSRTTAEGQRMALPPADITPDTATAEPLDLPDPARDPAVECPRRISCAWLPAPYEELPDGGYGNHDRADRPASQPIDYIVIHDTEATWETTLDLVQDPAYVSWHYSLRSADGHVAQHLATRDVGWHAGNWYVNAGSIGLEHEGFLTEPDAWYTEAMYRSSARLVRYLAARHDIPLDRHHIIGHDNVQGPTGASVSGMHTDPGPYWDWAHYFELLGAPFQPTGGPRAGLVTIAPDYAAHRPEFTDCAGAGSACVPHGSSAVRLHTAPDHEAPLVSDFGTHPGDGRSSTGVNDVGARATAGQQFVVADRRGDWTGIWYLGQLAWFHNPAEAPTALPARGLVATGRGDAPTIPVYGRAYPEAAAYPADVPAQDVVPLAYEIPADQAYVVGQRVPSSYYWAVSFDPAGHRVISGEEYYQVQLGHRIAYVRAADVTLRHR</sequence>
<dbReference type="EC" id="3.5.1.28" evidence="2"/>
<feature type="region of interest" description="Disordered" evidence="5">
    <location>
        <begin position="104"/>
        <end position="148"/>
    </location>
</feature>
<dbReference type="PANTHER" id="PTHR30417">
    <property type="entry name" value="N-ACETYLMURAMOYL-L-ALANINE AMIDASE AMID"/>
    <property type="match status" value="1"/>
</dbReference>
<evidence type="ECO:0000256" key="4">
    <source>
        <dbReference type="ARBA" id="ARBA00023316"/>
    </source>
</evidence>
<dbReference type="CDD" id="cd06583">
    <property type="entry name" value="PGRP"/>
    <property type="match status" value="1"/>
</dbReference>
<evidence type="ECO:0000256" key="1">
    <source>
        <dbReference type="ARBA" id="ARBA00001561"/>
    </source>
</evidence>
<feature type="signal peptide" evidence="6">
    <location>
        <begin position="1"/>
        <end position="30"/>
    </location>
</feature>
<keyword evidence="4" id="KW-0961">Cell wall biogenesis/degradation</keyword>
<organism evidence="8 9">
    <name type="scientific">Streptomyces chisholmiae</name>
    <dbReference type="NCBI Taxonomy" id="3075540"/>
    <lineage>
        <taxon>Bacteria</taxon>
        <taxon>Bacillati</taxon>
        <taxon>Actinomycetota</taxon>
        <taxon>Actinomycetes</taxon>
        <taxon>Kitasatosporales</taxon>
        <taxon>Streptomycetaceae</taxon>
        <taxon>Streptomyces</taxon>
    </lineage>
</organism>
<protein>
    <recommendedName>
        <fullName evidence="2">N-acetylmuramoyl-L-alanine amidase</fullName>
        <ecNumber evidence="2">3.5.1.28</ecNumber>
    </recommendedName>
</protein>
<keyword evidence="6" id="KW-0732">Signal</keyword>
<comment type="catalytic activity">
    <reaction evidence="1">
        <text>Hydrolyzes the link between N-acetylmuramoyl residues and L-amino acid residues in certain cell-wall glycopeptides.</text>
        <dbReference type="EC" id="3.5.1.28"/>
    </reaction>
</comment>
<dbReference type="InterPro" id="IPR002502">
    <property type="entry name" value="Amidase_domain"/>
</dbReference>
<dbReference type="Gene3D" id="3.40.80.10">
    <property type="entry name" value="Peptidoglycan recognition protein-like"/>
    <property type="match status" value="1"/>
</dbReference>
<dbReference type="InterPro" id="IPR036505">
    <property type="entry name" value="Amidase/PGRP_sf"/>
</dbReference>
<evidence type="ECO:0000259" key="7">
    <source>
        <dbReference type="SMART" id="SM00644"/>
    </source>
</evidence>
<evidence type="ECO:0000313" key="8">
    <source>
        <dbReference type="EMBL" id="MDT0270129.1"/>
    </source>
</evidence>
<name>A0ABU2JZF9_9ACTN</name>
<proteinExistence type="predicted"/>
<keyword evidence="3 8" id="KW-0378">Hydrolase</keyword>
<reference evidence="9" key="1">
    <citation type="submission" date="2023-07" db="EMBL/GenBank/DDBJ databases">
        <title>30 novel species of actinomycetes from the DSMZ collection.</title>
        <authorList>
            <person name="Nouioui I."/>
        </authorList>
    </citation>
    <scope>NUCLEOTIDE SEQUENCE [LARGE SCALE GENOMIC DNA]</scope>
    <source>
        <strain evidence="9">DSM 44915</strain>
    </source>
</reference>
<evidence type="ECO:0000256" key="2">
    <source>
        <dbReference type="ARBA" id="ARBA00011901"/>
    </source>
</evidence>
<dbReference type="InterPro" id="IPR051206">
    <property type="entry name" value="NAMLAA_amidase_2"/>
</dbReference>
<evidence type="ECO:0000313" key="9">
    <source>
        <dbReference type="Proteomes" id="UP001183410"/>
    </source>
</evidence>
<evidence type="ECO:0000256" key="3">
    <source>
        <dbReference type="ARBA" id="ARBA00022801"/>
    </source>
</evidence>
<evidence type="ECO:0000256" key="6">
    <source>
        <dbReference type="SAM" id="SignalP"/>
    </source>
</evidence>
<feature type="chain" id="PRO_5046510788" description="N-acetylmuramoyl-L-alanine amidase" evidence="6">
    <location>
        <begin position="31"/>
        <end position="663"/>
    </location>
</feature>